<dbReference type="Proteomes" id="UP000318878">
    <property type="component" value="Unassembled WGS sequence"/>
</dbReference>
<evidence type="ECO:0000313" key="3">
    <source>
        <dbReference type="Proteomes" id="UP000318878"/>
    </source>
</evidence>
<organism evidence="2 3">
    <name type="scientific">Blastopirellula retiformator</name>
    <dbReference type="NCBI Taxonomy" id="2527970"/>
    <lineage>
        <taxon>Bacteria</taxon>
        <taxon>Pseudomonadati</taxon>
        <taxon>Planctomycetota</taxon>
        <taxon>Planctomycetia</taxon>
        <taxon>Pirellulales</taxon>
        <taxon>Pirellulaceae</taxon>
        <taxon>Blastopirellula</taxon>
    </lineage>
</organism>
<accession>A0A5C5V806</accession>
<keyword evidence="1" id="KW-0812">Transmembrane</keyword>
<keyword evidence="3" id="KW-1185">Reference proteome</keyword>
<evidence type="ECO:0000256" key="1">
    <source>
        <dbReference type="SAM" id="Phobius"/>
    </source>
</evidence>
<name>A0A5C5V806_9BACT</name>
<keyword evidence="1" id="KW-0472">Membrane</keyword>
<sequence length="89" mass="9997">MKISRFAIFAVGNIIVIGMVAALAYQHGYTACYQELNHHNRTDVGYLMKPGDYTMVIRDPEKQNVLLECQLIASERGVQRLKALAAKND</sequence>
<feature type="transmembrane region" description="Helical" evidence="1">
    <location>
        <begin position="6"/>
        <end position="25"/>
    </location>
</feature>
<dbReference type="OrthoDB" id="9905464at2"/>
<dbReference type="RefSeq" id="WP_146431146.1">
    <property type="nucleotide sequence ID" value="NZ_SJPF01000002.1"/>
</dbReference>
<comment type="caution">
    <text evidence="2">The sequence shown here is derived from an EMBL/GenBank/DDBJ whole genome shotgun (WGS) entry which is preliminary data.</text>
</comment>
<evidence type="ECO:0000313" key="2">
    <source>
        <dbReference type="EMBL" id="TWT34684.1"/>
    </source>
</evidence>
<proteinExistence type="predicted"/>
<dbReference type="EMBL" id="SJPF01000002">
    <property type="protein sequence ID" value="TWT34684.1"/>
    <property type="molecule type" value="Genomic_DNA"/>
</dbReference>
<gene>
    <name evidence="2" type="ORF">Enr8_20970</name>
</gene>
<reference evidence="2 3" key="1">
    <citation type="submission" date="2019-02" db="EMBL/GenBank/DDBJ databases">
        <title>Deep-cultivation of Planctomycetes and their phenomic and genomic characterization uncovers novel biology.</title>
        <authorList>
            <person name="Wiegand S."/>
            <person name="Jogler M."/>
            <person name="Boedeker C."/>
            <person name="Pinto D."/>
            <person name="Vollmers J."/>
            <person name="Rivas-Marin E."/>
            <person name="Kohn T."/>
            <person name="Peeters S.H."/>
            <person name="Heuer A."/>
            <person name="Rast P."/>
            <person name="Oberbeckmann S."/>
            <person name="Bunk B."/>
            <person name="Jeske O."/>
            <person name="Meyerdierks A."/>
            <person name="Storesund J.E."/>
            <person name="Kallscheuer N."/>
            <person name="Luecker S."/>
            <person name="Lage O.M."/>
            <person name="Pohl T."/>
            <person name="Merkel B.J."/>
            <person name="Hornburger P."/>
            <person name="Mueller R.-W."/>
            <person name="Bruemmer F."/>
            <person name="Labrenz M."/>
            <person name="Spormann A.M."/>
            <person name="Op Den Camp H."/>
            <person name="Overmann J."/>
            <person name="Amann R."/>
            <person name="Jetten M.S.M."/>
            <person name="Mascher T."/>
            <person name="Medema M.H."/>
            <person name="Devos D.P."/>
            <person name="Kaster A.-K."/>
            <person name="Ovreas L."/>
            <person name="Rohde M."/>
            <person name="Galperin M.Y."/>
            <person name="Jogler C."/>
        </authorList>
    </citation>
    <scope>NUCLEOTIDE SEQUENCE [LARGE SCALE GENOMIC DNA]</scope>
    <source>
        <strain evidence="2 3">Enr8</strain>
    </source>
</reference>
<dbReference type="AlphaFoldDB" id="A0A5C5V806"/>
<protein>
    <submittedName>
        <fullName evidence="2">Uncharacterized protein</fullName>
    </submittedName>
</protein>
<keyword evidence="1" id="KW-1133">Transmembrane helix</keyword>